<dbReference type="PIRSF" id="PIRSF036593">
    <property type="entry name" value="GrdD"/>
    <property type="match status" value="1"/>
</dbReference>
<proteinExistence type="predicted"/>
<dbReference type="InterPro" id="IPR003664">
    <property type="entry name" value="FA_synthesis"/>
</dbReference>
<organism evidence="1 2">
    <name type="scientific">Dehalobacterium formicoaceticum</name>
    <dbReference type="NCBI Taxonomy" id="51515"/>
    <lineage>
        <taxon>Bacteria</taxon>
        <taxon>Bacillati</taxon>
        <taxon>Bacillota</taxon>
        <taxon>Clostridia</taxon>
        <taxon>Eubacteriales</taxon>
        <taxon>Peptococcaceae</taxon>
        <taxon>Dehalobacterium</taxon>
    </lineage>
</organism>
<name>A0ABT1XZM3_9FIRM</name>
<dbReference type="Pfam" id="PF02504">
    <property type="entry name" value="FA_synthesis"/>
    <property type="match status" value="1"/>
</dbReference>
<evidence type="ECO:0000313" key="1">
    <source>
        <dbReference type="EMBL" id="MCR6544071.1"/>
    </source>
</evidence>
<keyword evidence="1" id="KW-0560">Oxidoreductase</keyword>
<evidence type="ECO:0000313" key="2">
    <source>
        <dbReference type="Proteomes" id="UP001524944"/>
    </source>
</evidence>
<dbReference type="Gene3D" id="3.40.718.10">
    <property type="entry name" value="Isopropylmalate Dehydrogenase"/>
    <property type="match status" value="1"/>
</dbReference>
<dbReference type="SUPFAM" id="SSF53659">
    <property type="entry name" value="Isocitrate/Isopropylmalate dehydrogenase-like"/>
    <property type="match status" value="1"/>
</dbReference>
<dbReference type="Proteomes" id="UP001524944">
    <property type="component" value="Unassembled WGS sequence"/>
</dbReference>
<protein>
    <submittedName>
        <fullName evidence="1">Glycine/sarcosine/betaine reductase complex component C subunit alpha</fullName>
        <ecNumber evidence="1">1.21.4.-</ecNumber>
    </submittedName>
</protein>
<dbReference type="GO" id="GO:0016491">
    <property type="term" value="F:oxidoreductase activity"/>
    <property type="evidence" value="ECO:0007669"/>
    <property type="project" value="UniProtKB-KW"/>
</dbReference>
<accession>A0ABT1XZM3</accession>
<dbReference type="RefSeq" id="WP_089609582.1">
    <property type="nucleotide sequence ID" value="NZ_CP022121.1"/>
</dbReference>
<dbReference type="InterPro" id="IPR012116">
    <property type="entry name" value="Gly_reductase_pC_asu"/>
</dbReference>
<dbReference type="EC" id="1.21.4.-" evidence="1"/>
<comment type="caution">
    <text evidence="1">The sequence shown here is derived from an EMBL/GenBank/DDBJ whole genome shotgun (WGS) entry which is preliminary data.</text>
</comment>
<reference evidence="1 2" key="1">
    <citation type="submission" date="2022-08" db="EMBL/GenBank/DDBJ databases">
        <title>Proteogenomics of the novel Dehalobacterium formicoaceticum strain EZ94 highlights a key role of methyltransferases during anaerobic dichloromethane degradation.</title>
        <authorList>
            <person name="Wasmund K."/>
        </authorList>
    </citation>
    <scope>NUCLEOTIDE SEQUENCE [LARGE SCALE GENOMIC DNA]</scope>
    <source>
        <strain evidence="1 2">EZ94</strain>
    </source>
</reference>
<sequence length="387" mass="40722">MGVNQIRETIADVFEDIAHGLETGSFGKKIRVGLTVLGSEHGPQELVCGAELAQSQNPDLQVVVIGSGVETQLETVEAADEKEAHAKMDQLLLNGSLDAAVTMHYSFPIGVSTIGKVLTPAKGKEMLLATTTGTSATERVSAMLRNAIYGIAAAKACGKSNPTVGILNIDGARQVERSLKKLQEGGYPIQFVESARADGGVMMRGNDLLMGVPDIMVLDSLTGNVLMKVFSAYSTGGSYESLGSGYGPGVGEAYDRIICIISRASGAPVISGAIRFAADCAKGKLLDKIKDEFAMAKKAGWDNLIKTLECAVTTKPVESSEVAAPPKKPVTEAIPGIDVMQLEDAVLVLWKAGIYAESGMGCTGPIVMIAPEDQEKSVELLKANEYL</sequence>
<gene>
    <name evidence="1" type="primary">grdD</name>
    <name evidence="1" type="ORF">NVS47_00800</name>
</gene>
<keyword evidence="2" id="KW-1185">Reference proteome</keyword>
<dbReference type="EMBL" id="JANPWE010000001">
    <property type="protein sequence ID" value="MCR6544071.1"/>
    <property type="molecule type" value="Genomic_DNA"/>
</dbReference>
<dbReference type="NCBIfam" id="NF040747">
    <property type="entry name" value="reduct_C_alpha"/>
    <property type="match status" value="1"/>
</dbReference>